<evidence type="ECO:0000313" key="2">
    <source>
        <dbReference type="EMBL" id="RQX07759.1"/>
    </source>
</evidence>
<dbReference type="AlphaFoldDB" id="A0A3N9X4G4"/>
<evidence type="ECO:0000256" key="1">
    <source>
        <dbReference type="SAM" id="SignalP"/>
    </source>
</evidence>
<reference evidence="2 3" key="1">
    <citation type="submission" date="2018-05" db="EMBL/GenBank/DDBJ databases">
        <title>Micromonospora from Atacama Desert.</title>
        <authorList>
            <person name="Carro L."/>
            <person name="Goodfellow M."/>
            <person name="Klenk H.-P."/>
        </authorList>
    </citation>
    <scope>NUCLEOTIDE SEQUENCE [LARGE SCALE GENOMIC DNA]</scope>
    <source>
        <strain evidence="2 3">LB39</strain>
    </source>
</reference>
<feature type="chain" id="PRO_5018023524" evidence="1">
    <location>
        <begin position="20"/>
        <end position="120"/>
    </location>
</feature>
<feature type="signal peptide" evidence="1">
    <location>
        <begin position="1"/>
        <end position="19"/>
    </location>
</feature>
<dbReference type="EMBL" id="QGSZ01000110">
    <property type="protein sequence ID" value="RQX07759.1"/>
    <property type="molecule type" value="Genomic_DNA"/>
</dbReference>
<organism evidence="2 3">
    <name type="scientific">Micromonospora inaquosa</name>
    <dbReference type="NCBI Taxonomy" id="2203716"/>
    <lineage>
        <taxon>Bacteria</taxon>
        <taxon>Bacillati</taxon>
        <taxon>Actinomycetota</taxon>
        <taxon>Actinomycetes</taxon>
        <taxon>Micromonosporales</taxon>
        <taxon>Micromonosporaceae</taxon>
        <taxon>Micromonospora</taxon>
    </lineage>
</organism>
<dbReference type="Proteomes" id="UP000282312">
    <property type="component" value="Unassembled WGS sequence"/>
</dbReference>
<accession>A0A3N9X4G4</accession>
<evidence type="ECO:0000313" key="3">
    <source>
        <dbReference type="Proteomes" id="UP000282312"/>
    </source>
</evidence>
<proteinExistence type="predicted"/>
<keyword evidence="3" id="KW-1185">Reference proteome</keyword>
<comment type="caution">
    <text evidence="2">The sequence shown here is derived from an EMBL/GenBank/DDBJ whole genome shotgun (WGS) entry which is preliminary data.</text>
</comment>
<keyword evidence="1" id="KW-0732">Signal</keyword>
<protein>
    <submittedName>
        <fullName evidence="2">Uncharacterized protein</fullName>
    </submittedName>
</protein>
<sequence length="120" mass="13108">MLVSCVIVAVVGASSAAQADTPTPESENFTTAGFAAGVDTEAMNRQFHRLKAMAANYPEGSGSTYFDEATGQLVVRYVKNQEGDLWRANGRSMRALAGEVPIRYEATPSPWLVWRRRPRA</sequence>
<name>A0A3N9X4G4_9ACTN</name>
<gene>
    <name evidence="2" type="ORF">DLJ59_02495</name>
</gene>